<evidence type="ECO:0000256" key="1">
    <source>
        <dbReference type="ARBA" id="ARBA00001393"/>
    </source>
</evidence>
<keyword evidence="12" id="KW-0547">Nucleotide-binding</keyword>
<evidence type="ECO:0000256" key="16">
    <source>
        <dbReference type="ARBA" id="ARBA00023239"/>
    </source>
</evidence>
<evidence type="ECO:0000256" key="7">
    <source>
        <dbReference type="ARBA" id="ARBA00013031"/>
    </source>
</evidence>
<keyword evidence="9" id="KW-0963">Cytoplasm</keyword>
<comment type="cofactor">
    <cofactor evidence="2">
        <name>NAD(+)</name>
        <dbReference type="ChEBI" id="CHEBI:57540"/>
    </cofactor>
</comment>
<dbReference type="Gene3D" id="3.40.50.1970">
    <property type="match status" value="1"/>
</dbReference>
<dbReference type="CDD" id="cd08195">
    <property type="entry name" value="DHQS"/>
    <property type="match status" value="1"/>
</dbReference>
<dbReference type="PIRSF" id="PIRSF001455">
    <property type="entry name" value="DHQ_synth"/>
    <property type="match status" value="1"/>
</dbReference>
<dbReference type="EMBL" id="JAWMWH010000001">
    <property type="protein sequence ID" value="MEJ6400627.1"/>
    <property type="molecule type" value="Genomic_DNA"/>
</dbReference>
<dbReference type="Pfam" id="PF24621">
    <property type="entry name" value="DHQS_C"/>
    <property type="match status" value="1"/>
</dbReference>
<dbReference type="SUPFAM" id="SSF56796">
    <property type="entry name" value="Dehydroquinate synthase-like"/>
    <property type="match status" value="1"/>
</dbReference>
<feature type="domain" description="3-dehydroquinate synthase N-terminal" evidence="19">
    <location>
        <begin position="69"/>
        <end position="179"/>
    </location>
</feature>
<evidence type="ECO:0000256" key="5">
    <source>
        <dbReference type="ARBA" id="ARBA00004661"/>
    </source>
</evidence>
<evidence type="ECO:0000256" key="10">
    <source>
        <dbReference type="ARBA" id="ARBA00022605"/>
    </source>
</evidence>
<dbReference type="Gene3D" id="1.20.1090.10">
    <property type="entry name" value="Dehydroquinate synthase-like - alpha domain"/>
    <property type="match status" value="1"/>
</dbReference>
<evidence type="ECO:0000256" key="8">
    <source>
        <dbReference type="ARBA" id="ARBA00017684"/>
    </source>
</evidence>
<keyword evidence="14" id="KW-0520">NAD</keyword>
<dbReference type="EC" id="4.2.3.4" evidence="7 18"/>
<keyword evidence="10" id="KW-0028">Amino-acid biosynthesis</keyword>
<reference evidence="21 22" key="1">
    <citation type="submission" date="2023-10" db="EMBL/GenBank/DDBJ databases">
        <title>Nicoliella lavandulae sp. nov. isolated from Lavandula angustifolia flowers.</title>
        <authorList>
            <person name="Alcantara C."/>
            <person name="Zuniga M."/>
            <person name="Landete J.M."/>
            <person name="Monedero V."/>
        </authorList>
    </citation>
    <scope>NUCLEOTIDE SEQUENCE [LARGE SCALE GENOMIC DNA]</scope>
    <source>
        <strain evidence="21 22">Es01</strain>
    </source>
</reference>
<gene>
    <name evidence="21" type="primary">aroB</name>
    <name evidence="21" type="ORF">R4146_05575</name>
</gene>
<dbReference type="NCBIfam" id="TIGR01357">
    <property type="entry name" value="aroB"/>
    <property type="match status" value="1"/>
</dbReference>
<comment type="cofactor">
    <cofactor evidence="3">
        <name>Co(2+)</name>
        <dbReference type="ChEBI" id="CHEBI:48828"/>
    </cofactor>
</comment>
<evidence type="ECO:0000313" key="21">
    <source>
        <dbReference type="EMBL" id="MEJ6400627.1"/>
    </source>
</evidence>
<organism evidence="21 22">
    <name type="scientific">Nicoliella lavandulae</name>
    <dbReference type="NCBI Taxonomy" id="3082954"/>
    <lineage>
        <taxon>Bacteria</taxon>
        <taxon>Bacillati</taxon>
        <taxon>Bacillota</taxon>
        <taxon>Bacilli</taxon>
        <taxon>Lactobacillales</taxon>
        <taxon>Lactobacillaceae</taxon>
        <taxon>Nicoliella</taxon>
    </lineage>
</organism>
<feature type="domain" description="3-dehydroquinate synthase C-terminal" evidence="20">
    <location>
        <begin position="182"/>
        <end position="321"/>
    </location>
</feature>
<dbReference type="GO" id="GO:0003856">
    <property type="term" value="F:3-dehydroquinate synthase activity"/>
    <property type="evidence" value="ECO:0007669"/>
    <property type="project" value="UniProtKB-EC"/>
</dbReference>
<sequence length="355" mass="39080">METIKIRTANEEYPVIIQRGAIKNVAKLISLVWNYRKIKIITDDNVNPIYLDIVKKSLLNKGFKVFVSTIEHGEKSKSLTNLELITNEMANEKFNRSDGVIALGGGVVGDLAGFISATYMRGIDLIQIPTSFLSQVDSSVGGKTAVDLNHIKNIIGSFHQPKMVIIDPNTLNTLTVRNLVEGYAETVKCAALAGGKFWRLVSGVNSYNDIINNADQLIHFSITFKANIVMNDEKESGIRQILNLGHTIGHGVEELSNGDLMHGEAVSIGLIKISELFSNPKDKAKVVDQLSKRLSNVGLPITSDLLTSPDLINKIKNDKKNHNGYLNIIYLSEIGKAVIKKVSIDELNLMLNEKS</sequence>
<dbReference type="InterPro" id="IPR016037">
    <property type="entry name" value="DHQ_synth_AroB"/>
</dbReference>
<evidence type="ECO:0000256" key="6">
    <source>
        <dbReference type="ARBA" id="ARBA00005412"/>
    </source>
</evidence>
<dbReference type="InterPro" id="IPR030963">
    <property type="entry name" value="DHQ_synth_fam"/>
</dbReference>
<protein>
    <recommendedName>
        <fullName evidence="8 18">3-dehydroquinate synthase</fullName>
        <ecNumber evidence="7 18">4.2.3.4</ecNumber>
    </recommendedName>
</protein>
<comment type="caution">
    <text evidence="21">The sequence shown here is derived from an EMBL/GenBank/DDBJ whole genome shotgun (WGS) entry which is preliminary data.</text>
</comment>
<evidence type="ECO:0000256" key="18">
    <source>
        <dbReference type="NCBIfam" id="TIGR01357"/>
    </source>
</evidence>
<dbReference type="Pfam" id="PF01761">
    <property type="entry name" value="DHQ_synthase"/>
    <property type="match status" value="1"/>
</dbReference>
<dbReference type="RefSeq" id="WP_339960433.1">
    <property type="nucleotide sequence ID" value="NZ_JAWMWH010000001.1"/>
</dbReference>
<evidence type="ECO:0000259" key="19">
    <source>
        <dbReference type="Pfam" id="PF01761"/>
    </source>
</evidence>
<comment type="catalytic activity">
    <reaction evidence="1">
        <text>7-phospho-2-dehydro-3-deoxy-D-arabino-heptonate = 3-dehydroquinate + phosphate</text>
        <dbReference type="Rhea" id="RHEA:21968"/>
        <dbReference type="ChEBI" id="CHEBI:32364"/>
        <dbReference type="ChEBI" id="CHEBI:43474"/>
        <dbReference type="ChEBI" id="CHEBI:58394"/>
        <dbReference type="EC" id="4.2.3.4"/>
    </reaction>
</comment>
<evidence type="ECO:0000259" key="20">
    <source>
        <dbReference type="Pfam" id="PF24621"/>
    </source>
</evidence>
<comment type="pathway">
    <text evidence="5">Metabolic intermediate biosynthesis; chorismate biosynthesis; chorismate from D-erythrose 4-phosphate and phosphoenolpyruvate: step 2/7.</text>
</comment>
<dbReference type="PANTHER" id="PTHR43622">
    <property type="entry name" value="3-DEHYDROQUINATE SYNTHASE"/>
    <property type="match status" value="1"/>
</dbReference>
<accession>A0ABU8SL41</accession>
<comment type="similarity">
    <text evidence="6">Belongs to the sugar phosphate cyclases superfamily. Dehydroquinate synthase family.</text>
</comment>
<evidence type="ECO:0000256" key="14">
    <source>
        <dbReference type="ARBA" id="ARBA00023027"/>
    </source>
</evidence>
<keyword evidence="16 21" id="KW-0456">Lyase</keyword>
<evidence type="ECO:0000256" key="15">
    <source>
        <dbReference type="ARBA" id="ARBA00023141"/>
    </source>
</evidence>
<evidence type="ECO:0000256" key="9">
    <source>
        <dbReference type="ARBA" id="ARBA00022490"/>
    </source>
</evidence>
<keyword evidence="11" id="KW-0479">Metal-binding</keyword>
<evidence type="ECO:0000256" key="2">
    <source>
        <dbReference type="ARBA" id="ARBA00001911"/>
    </source>
</evidence>
<evidence type="ECO:0000256" key="13">
    <source>
        <dbReference type="ARBA" id="ARBA00022833"/>
    </source>
</evidence>
<evidence type="ECO:0000256" key="4">
    <source>
        <dbReference type="ARBA" id="ARBA00004496"/>
    </source>
</evidence>
<evidence type="ECO:0000256" key="3">
    <source>
        <dbReference type="ARBA" id="ARBA00001941"/>
    </source>
</evidence>
<dbReference type="Proteomes" id="UP001370590">
    <property type="component" value="Unassembled WGS sequence"/>
</dbReference>
<keyword evidence="13" id="KW-0862">Zinc</keyword>
<dbReference type="InterPro" id="IPR050071">
    <property type="entry name" value="Dehydroquinate_synthase"/>
</dbReference>
<proteinExistence type="inferred from homology"/>
<evidence type="ECO:0000256" key="17">
    <source>
        <dbReference type="ARBA" id="ARBA00023285"/>
    </source>
</evidence>
<keyword evidence="22" id="KW-1185">Reference proteome</keyword>
<evidence type="ECO:0000256" key="12">
    <source>
        <dbReference type="ARBA" id="ARBA00022741"/>
    </source>
</evidence>
<keyword evidence="15" id="KW-0057">Aromatic amino acid biosynthesis</keyword>
<dbReference type="PANTHER" id="PTHR43622:SF7">
    <property type="entry name" value="3-DEHYDROQUINATE SYNTHASE, CHLOROPLASTIC"/>
    <property type="match status" value="1"/>
</dbReference>
<dbReference type="InterPro" id="IPR056179">
    <property type="entry name" value="DHQS_C"/>
</dbReference>
<evidence type="ECO:0000256" key="11">
    <source>
        <dbReference type="ARBA" id="ARBA00022723"/>
    </source>
</evidence>
<dbReference type="InterPro" id="IPR030960">
    <property type="entry name" value="DHQS/DOIS_N"/>
</dbReference>
<comment type="subcellular location">
    <subcellularLocation>
        <location evidence="4">Cytoplasm</location>
    </subcellularLocation>
</comment>
<keyword evidence="17" id="KW-0170">Cobalt</keyword>
<evidence type="ECO:0000313" key="22">
    <source>
        <dbReference type="Proteomes" id="UP001370590"/>
    </source>
</evidence>
<name>A0ABU8SL41_9LACO</name>